<dbReference type="Proteomes" id="UP001334248">
    <property type="component" value="Unassembled WGS sequence"/>
</dbReference>
<proteinExistence type="predicted"/>
<feature type="region of interest" description="Disordered" evidence="1">
    <location>
        <begin position="455"/>
        <end position="509"/>
    </location>
</feature>
<comment type="caution">
    <text evidence="3">The sequence shown here is derived from an EMBL/GenBank/DDBJ whole genome shotgun (WGS) entry which is preliminary data.</text>
</comment>
<dbReference type="Gene3D" id="3.40.50.1820">
    <property type="entry name" value="alpha/beta hydrolase"/>
    <property type="match status" value="2"/>
</dbReference>
<feature type="region of interest" description="Disordered" evidence="1">
    <location>
        <begin position="681"/>
        <end position="767"/>
    </location>
</feature>
<feature type="domain" description="Alpha/beta hydrolase fold-3" evidence="2">
    <location>
        <begin position="521"/>
        <end position="596"/>
    </location>
</feature>
<feature type="domain" description="Alpha/beta hydrolase fold-3" evidence="2">
    <location>
        <begin position="298"/>
        <end position="421"/>
    </location>
</feature>
<dbReference type="SUPFAM" id="SSF53474">
    <property type="entry name" value="alpha/beta-Hydrolases"/>
    <property type="match status" value="1"/>
</dbReference>
<dbReference type="RefSeq" id="XP_064728052.1">
    <property type="nucleotide sequence ID" value="XM_064875788.1"/>
</dbReference>
<dbReference type="InterPro" id="IPR029058">
    <property type="entry name" value="AB_hydrolase_fold"/>
</dbReference>
<name>A0ABR0RH53_9EURO</name>
<feature type="compositionally biased region" description="Basic and acidic residues" evidence="1">
    <location>
        <begin position="475"/>
        <end position="491"/>
    </location>
</feature>
<reference evidence="3 4" key="1">
    <citation type="journal article" date="2023" name="Res Sq">
        <title>Genomic and morphological characterization of Knufia obscura isolated from the Mars 2020 spacecraft assembly facility.</title>
        <authorList>
            <person name="Chander A.M."/>
            <person name="Teixeira M.M."/>
            <person name="Singh N.K."/>
            <person name="Williams M.P."/>
            <person name="Parker C.W."/>
            <person name="Leo P."/>
            <person name="Stajich J.E."/>
            <person name="Torok T."/>
            <person name="Tighe S."/>
            <person name="Mason C.E."/>
            <person name="Venkateswaran K."/>
        </authorList>
    </citation>
    <scope>NUCLEOTIDE SEQUENCE [LARGE SCALE GENOMIC DNA]</scope>
    <source>
        <strain evidence="3 4">CCFEE 5817</strain>
    </source>
</reference>
<dbReference type="InterPro" id="IPR013094">
    <property type="entry name" value="AB_hydrolase_3"/>
</dbReference>
<evidence type="ECO:0000313" key="4">
    <source>
        <dbReference type="Proteomes" id="UP001334248"/>
    </source>
</evidence>
<dbReference type="PANTHER" id="PTHR23025">
    <property type="entry name" value="TRIACYLGLYCEROL LIPASE"/>
    <property type="match status" value="1"/>
</dbReference>
<evidence type="ECO:0000256" key="1">
    <source>
        <dbReference type="SAM" id="MobiDB-lite"/>
    </source>
</evidence>
<sequence length="782" mass="88579">MSEEGWEKFMQELTQVVGHSRLTTSGFILVRARLSLRQISASSIVRLVMLLQMRQSPIGLGPLHGRHLRGTVQEIKRPTMNHVLGRPSSRFRKVQVLLAVLFWSGYLLLGNPHGPPGLRRLSDWLYKRRLTPWHTMVLTLTYLYVARNFAKIVGLESPEPLANLYSRPYFRATWITTALDAGFWSAMRIKNKKIRDLASVIFTAYYLIAAEQADEKVRKVRAVITVDHMRVAWNKSSTPYLSFFTSLMRPKFTRYGPRRITIARPKHSSFQEPVSGWMYYNGSLKELERETNLVLDIPGGGFVAMSPRESDDKLLCWAGRTGLPILSLDYKKAPEHPYPYALNECFDVYKQIIITRGACVGMRTGAIPRVVLTGDSAGGNLATGTTLMILEHNQQHAAGGKGMIPSPAGLVLLYPALDMNIGSWMTEDQMALIRKPGTGNKKEYENFIKRKSEDIDRRYTATTPRPTDQDDEDEKNPKHDFFAPRKPNREDTDVEAQRQQAEDSKPQQLKTRLAVSSIISYYGDRILTPEMMRAMVILYVGPFNRPDFKTDHLLCPAVAPESLLVKFPKTYFLTGERDPLVDDTVFFAGRLRQAKMRLFHDRQELGLEKSKATFDEREHVEVTLIPGISHGFVQFVSIFPEGWKHIERCAKWIGDIFAKPPHSFEGPAIERRLRTGSISQVHGSGSELEMPTSQRHHQRTGTTGSAVSEGDEDAPLVMSSMNGSVEKGKKKDKSSSPEARRGRRERSPTRQRSKSISSLPSEEDLLKRRMQGLTFSLMGSEN</sequence>
<dbReference type="PANTHER" id="PTHR23025:SF3">
    <property type="entry name" value="HORMONE-SENSITIVE LIPASE"/>
    <property type="match status" value="1"/>
</dbReference>
<feature type="compositionally biased region" description="Basic and acidic residues" evidence="1">
    <location>
        <begin position="726"/>
        <end position="748"/>
    </location>
</feature>
<accession>A0ABR0RH53</accession>
<keyword evidence="4" id="KW-1185">Reference proteome</keyword>
<protein>
    <recommendedName>
        <fullName evidence="2">Alpha/beta hydrolase fold-3 domain-containing protein</fullName>
    </recommendedName>
</protein>
<dbReference type="GeneID" id="90000829"/>
<organism evidence="3 4">
    <name type="scientific">Knufia obscura</name>
    <dbReference type="NCBI Taxonomy" id="1635080"/>
    <lineage>
        <taxon>Eukaryota</taxon>
        <taxon>Fungi</taxon>
        <taxon>Dikarya</taxon>
        <taxon>Ascomycota</taxon>
        <taxon>Pezizomycotina</taxon>
        <taxon>Eurotiomycetes</taxon>
        <taxon>Chaetothyriomycetidae</taxon>
        <taxon>Chaetothyriales</taxon>
        <taxon>Trichomeriaceae</taxon>
        <taxon>Knufia</taxon>
    </lineage>
</organism>
<evidence type="ECO:0000313" key="3">
    <source>
        <dbReference type="EMBL" id="KAK5939962.1"/>
    </source>
</evidence>
<evidence type="ECO:0000259" key="2">
    <source>
        <dbReference type="Pfam" id="PF07859"/>
    </source>
</evidence>
<dbReference type="Pfam" id="PF07859">
    <property type="entry name" value="Abhydrolase_3"/>
    <property type="match status" value="2"/>
</dbReference>
<gene>
    <name evidence="3" type="ORF">PMZ80_007380</name>
</gene>
<dbReference type="EMBL" id="JAVHJV010000009">
    <property type="protein sequence ID" value="KAK5939962.1"/>
    <property type="molecule type" value="Genomic_DNA"/>
</dbReference>